<dbReference type="Proteomes" id="UP000243077">
    <property type="component" value="Chromosome"/>
</dbReference>
<accession>A0A2L2BRG3</accession>
<gene>
    <name evidence="1" type="ORF">C3B54_111267</name>
</gene>
<evidence type="ECO:0000313" key="1">
    <source>
        <dbReference type="EMBL" id="AVG24217.1"/>
    </source>
</evidence>
<reference evidence="1 2" key="1">
    <citation type="submission" date="2018-02" db="EMBL/GenBank/DDBJ databases">
        <title>Complete genome of the streamlined marine actinobacterium Pontimonas salivibrio CL-TW6 adapted to coastal planktonic lifestype.</title>
        <authorList>
            <person name="Cho B.C."/>
            <person name="Hardies S.C."/>
            <person name="Jang G.I."/>
            <person name="Hwang C.Y."/>
        </authorList>
    </citation>
    <scope>NUCLEOTIDE SEQUENCE [LARGE SCALE GENOMIC DNA]</scope>
    <source>
        <strain evidence="1 2">CL-TW6</strain>
    </source>
</reference>
<name>A0A2L2BRG3_9MICO</name>
<organism evidence="1 2">
    <name type="scientific">Pontimonas salivibrio</name>
    <dbReference type="NCBI Taxonomy" id="1159327"/>
    <lineage>
        <taxon>Bacteria</taxon>
        <taxon>Bacillati</taxon>
        <taxon>Actinomycetota</taxon>
        <taxon>Actinomycetes</taxon>
        <taxon>Micrococcales</taxon>
        <taxon>Microbacteriaceae</taxon>
        <taxon>Pontimonas</taxon>
    </lineage>
</organism>
<protein>
    <submittedName>
        <fullName evidence="1">Uncharacterized protein</fullName>
    </submittedName>
</protein>
<dbReference type="EMBL" id="CP026923">
    <property type="protein sequence ID" value="AVG24217.1"/>
    <property type="molecule type" value="Genomic_DNA"/>
</dbReference>
<dbReference type="KEGG" id="psai:C3B54_111267"/>
<evidence type="ECO:0000313" key="2">
    <source>
        <dbReference type="Proteomes" id="UP000243077"/>
    </source>
</evidence>
<dbReference type="AlphaFoldDB" id="A0A2L2BRG3"/>
<proteinExistence type="predicted"/>
<dbReference type="RefSeq" id="WP_104913725.1">
    <property type="nucleotide sequence ID" value="NZ_CP026923.1"/>
</dbReference>
<sequence>MDWFEYWLIFDDEECVETHSVICSGLDEATGLFDELYLQLHLSGHIEDYGLTPDRRPSAIALREKDGEENLASYELHLDVTG</sequence>
<keyword evidence="2" id="KW-1185">Reference proteome</keyword>